<dbReference type="GO" id="GO:0000155">
    <property type="term" value="F:phosphorelay sensor kinase activity"/>
    <property type="evidence" value="ECO:0007669"/>
    <property type="project" value="InterPro"/>
</dbReference>
<dbReference type="InterPro" id="IPR033479">
    <property type="entry name" value="dCache_1"/>
</dbReference>
<keyword evidence="11" id="KW-0175">Coiled coil</keyword>
<feature type="domain" description="HAMP" evidence="13">
    <location>
        <begin position="331"/>
        <end position="384"/>
    </location>
</feature>
<dbReference type="SUPFAM" id="SSF103190">
    <property type="entry name" value="Sensory domain-like"/>
    <property type="match status" value="1"/>
</dbReference>
<dbReference type="Pfam" id="PF02743">
    <property type="entry name" value="dCache_1"/>
    <property type="match status" value="1"/>
</dbReference>
<evidence type="ECO:0000256" key="5">
    <source>
        <dbReference type="ARBA" id="ARBA00022553"/>
    </source>
</evidence>
<dbReference type="CDD" id="cd12913">
    <property type="entry name" value="PDC1_MCP_like"/>
    <property type="match status" value="1"/>
</dbReference>
<evidence type="ECO:0000256" key="7">
    <source>
        <dbReference type="ARBA" id="ARBA00022692"/>
    </source>
</evidence>
<organism evidence="14 15">
    <name type="scientific">Xylanibacter ruminicola</name>
    <name type="common">Prevotella ruminicola</name>
    <dbReference type="NCBI Taxonomy" id="839"/>
    <lineage>
        <taxon>Bacteria</taxon>
        <taxon>Pseudomonadati</taxon>
        <taxon>Bacteroidota</taxon>
        <taxon>Bacteroidia</taxon>
        <taxon>Bacteroidales</taxon>
        <taxon>Prevotellaceae</taxon>
        <taxon>Xylanibacter</taxon>
    </lineage>
</organism>
<dbReference type="EMBL" id="FRBD01000001">
    <property type="protein sequence ID" value="SHK25849.1"/>
    <property type="molecule type" value="Genomic_DNA"/>
</dbReference>
<dbReference type="CDD" id="cd12912">
    <property type="entry name" value="PDC2_MCP_like"/>
    <property type="match status" value="1"/>
</dbReference>
<dbReference type="RefSeq" id="WP_081372997.1">
    <property type="nucleotide sequence ID" value="NZ_FRBD01000001.1"/>
</dbReference>
<dbReference type="InterPro" id="IPR050398">
    <property type="entry name" value="HssS/ArlS-like"/>
</dbReference>
<dbReference type="Gene3D" id="1.10.287.130">
    <property type="match status" value="1"/>
</dbReference>
<sequence>MKPKVLHLLPSSLSAKLSLWVMLFVAMLFLATFSLMFYYARQAVRTEAEGKAEDLLQKMEITVQNTLGEKEVVARQTCWNVEQNLHNPAQLNKYLQEILRNEPEIIGVAAAFEPDYYPNISGDYMIYYYRKGSHLIKSEQFAGESYIHQPWYEVTKERNAEYWSDPVENYKTNGEPIISFGLPLHDGDKTVGVFAIDISLYWLSSTIEDKRPSPNMYGGVATRKGAFIVHPDTTMLKPGSMFKLMEQFPSDKYSFVAYKMLGGETGSALLDFYGTKSFIAYKPLEGTQWVLDLVCPEEEVMGPYNHLILLMVLIVILAIMAISAFFYFFIHRELIPLRSLEASAKQMTQGNYYAPVSTSGRQDEVGSLTNSFVAMRRSIRKHINEINRTREKLDEQNKALNEAHEHVKEAERVKTAFLQNMTDQMNEPVLEISSMVNEVREHLDEMNHEQIVKIADKMDGNTQTITRLLTRMLEVATKQDNKEDCG</sequence>
<dbReference type="Gene3D" id="3.30.450.20">
    <property type="entry name" value="PAS domain"/>
    <property type="match status" value="1"/>
</dbReference>
<comment type="catalytic activity">
    <reaction evidence="1">
        <text>ATP + protein L-histidine = ADP + protein N-phospho-L-histidine.</text>
        <dbReference type="EC" id="2.7.13.3"/>
    </reaction>
</comment>
<evidence type="ECO:0000256" key="9">
    <source>
        <dbReference type="ARBA" id="ARBA00022989"/>
    </source>
</evidence>
<dbReference type="InterPro" id="IPR003660">
    <property type="entry name" value="HAMP_dom"/>
</dbReference>
<evidence type="ECO:0000256" key="4">
    <source>
        <dbReference type="ARBA" id="ARBA00022475"/>
    </source>
</evidence>
<gene>
    <name evidence="14" type="ORF">SAMN05216463_10115</name>
</gene>
<evidence type="ECO:0000256" key="8">
    <source>
        <dbReference type="ARBA" id="ARBA00022777"/>
    </source>
</evidence>
<dbReference type="GO" id="GO:0005886">
    <property type="term" value="C:plasma membrane"/>
    <property type="evidence" value="ECO:0007669"/>
    <property type="project" value="UniProtKB-SubCell"/>
</dbReference>
<dbReference type="Gene3D" id="6.10.340.10">
    <property type="match status" value="1"/>
</dbReference>
<dbReference type="PANTHER" id="PTHR45528:SF10">
    <property type="entry name" value="METHYL-ACCEPTING CHEMOTAXIS PROTEIN"/>
    <property type="match status" value="1"/>
</dbReference>
<keyword evidence="10 12" id="KW-0472">Membrane</keyword>
<dbReference type="SUPFAM" id="SSF47384">
    <property type="entry name" value="Homodimeric domain of signal transducing histidine kinase"/>
    <property type="match status" value="1"/>
</dbReference>
<dbReference type="InterPro" id="IPR029151">
    <property type="entry name" value="Sensor-like_sf"/>
</dbReference>
<dbReference type="PANTHER" id="PTHR45528">
    <property type="entry name" value="SENSOR HISTIDINE KINASE CPXA"/>
    <property type="match status" value="1"/>
</dbReference>
<dbReference type="Proteomes" id="UP000184130">
    <property type="component" value="Unassembled WGS sequence"/>
</dbReference>
<dbReference type="SMART" id="SM00304">
    <property type="entry name" value="HAMP"/>
    <property type="match status" value="1"/>
</dbReference>
<name>A0A1M6QZZ7_XYLRU</name>
<evidence type="ECO:0000256" key="10">
    <source>
        <dbReference type="ARBA" id="ARBA00023136"/>
    </source>
</evidence>
<dbReference type="EC" id="2.7.13.3" evidence="3"/>
<keyword evidence="7 12" id="KW-0812">Transmembrane</keyword>
<keyword evidence="4" id="KW-1003">Cell membrane</keyword>
<dbReference type="OrthoDB" id="1061490at2"/>
<dbReference type="SUPFAM" id="SSF158472">
    <property type="entry name" value="HAMP domain-like"/>
    <property type="match status" value="1"/>
</dbReference>
<evidence type="ECO:0000313" key="14">
    <source>
        <dbReference type="EMBL" id="SHK25849.1"/>
    </source>
</evidence>
<keyword evidence="6" id="KW-0808">Transferase</keyword>
<feature type="coiled-coil region" evidence="11">
    <location>
        <begin position="376"/>
        <end position="413"/>
    </location>
</feature>
<dbReference type="AlphaFoldDB" id="A0A1M6QZZ7"/>
<keyword evidence="9 12" id="KW-1133">Transmembrane helix</keyword>
<evidence type="ECO:0000259" key="13">
    <source>
        <dbReference type="PROSITE" id="PS50885"/>
    </source>
</evidence>
<comment type="subcellular location">
    <subcellularLocation>
        <location evidence="2">Cell membrane</location>
        <topology evidence="2">Multi-pass membrane protein</topology>
    </subcellularLocation>
</comment>
<reference evidence="14 15" key="1">
    <citation type="submission" date="2016-11" db="EMBL/GenBank/DDBJ databases">
        <authorList>
            <person name="Jaros S."/>
            <person name="Januszkiewicz K."/>
            <person name="Wedrychowicz H."/>
        </authorList>
    </citation>
    <scope>NUCLEOTIDE SEQUENCE [LARGE SCALE GENOMIC DNA]</scope>
    <source>
        <strain evidence="14 15">KHT3</strain>
    </source>
</reference>
<dbReference type="Pfam" id="PF00672">
    <property type="entry name" value="HAMP"/>
    <property type="match status" value="1"/>
</dbReference>
<evidence type="ECO:0000256" key="6">
    <source>
        <dbReference type="ARBA" id="ARBA00022679"/>
    </source>
</evidence>
<feature type="transmembrane region" description="Helical" evidence="12">
    <location>
        <begin position="20"/>
        <end position="40"/>
    </location>
</feature>
<evidence type="ECO:0000256" key="11">
    <source>
        <dbReference type="SAM" id="Coils"/>
    </source>
</evidence>
<dbReference type="InterPro" id="IPR036097">
    <property type="entry name" value="HisK_dim/P_sf"/>
</dbReference>
<feature type="transmembrane region" description="Helical" evidence="12">
    <location>
        <begin position="307"/>
        <end position="330"/>
    </location>
</feature>
<dbReference type="PROSITE" id="PS50885">
    <property type="entry name" value="HAMP"/>
    <property type="match status" value="1"/>
</dbReference>
<evidence type="ECO:0000313" key="15">
    <source>
        <dbReference type="Proteomes" id="UP000184130"/>
    </source>
</evidence>
<evidence type="ECO:0000256" key="12">
    <source>
        <dbReference type="SAM" id="Phobius"/>
    </source>
</evidence>
<protein>
    <recommendedName>
        <fullName evidence="3">histidine kinase</fullName>
        <ecNumber evidence="3">2.7.13.3</ecNumber>
    </recommendedName>
</protein>
<keyword evidence="5" id="KW-0597">Phosphoprotein</keyword>
<evidence type="ECO:0000256" key="2">
    <source>
        <dbReference type="ARBA" id="ARBA00004651"/>
    </source>
</evidence>
<dbReference type="CDD" id="cd06225">
    <property type="entry name" value="HAMP"/>
    <property type="match status" value="1"/>
</dbReference>
<evidence type="ECO:0000256" key="1">
    <source>
        <dbReference type="ARBA" id="ARBA00000085"/>
    </source>
</evidence>
<proteinExistence type="predicted"/>
<accession>A0A1M6QZZ7</accession>
<keyword evidence="8" id="KW-0418">Kinase</keyword>
<evidence type="ECO:0000256" key="3">
    <source>
        <dbReference type="ARBA" id="ARBA00012438"/>
    </source>
</evidence>